<dbReference type="GO" id="GO:0016791">
    <property type="term" value="F:phosphatase activity"/>
    <property type="evidence" value="ECO:0007669"/>
    <property type="project" value="InterPro"/>
</dbReference>
<protein>
    <recommendedName>
        <fullName evidence="8">D,D-heptose 1,7-bisphosphate phosphatase</fullName>
    </recommendedName>
</protein>
<comment type="similarity">
    <text evidence="2">Belongs to the GmhB family.</text>
</comment>
<dbReference type="NCBIfam" id="NF006506">
    <property type="entry name" value="PRK08942.1"/>
    <property type="match status" value="1"/>
</dbReference>
<accession>A0A656D6N6</accession>
<dbReference type="NCBIfam" id="TIGR01662">
    <property type="entry name" value="HAD-SF-IIIA"/>
    <property type="match status" value="1"/>
</dbReference>
<dbReference type="GO" id="GO:0046872">
    <property type="term" value="F:metal ion binding"/>
    <property type="evidence" value="ECO:0007669"/>
    <property type="project" value="UniProtKB-KW"/>
</dbReference>
<gene>
    <name evidence="9" type="ORF">JGI24_00668</name>
</gene>
<evidence type="ECO:0000313" key="10">
    <source>
        <dbReference type="Proteomes" id="UP000243065"/>
    </source>
</evidence>
<dbReference type="Pfam" id="PF13242">
    <property type="entry name" value="Hydrolase_like"/>
    <property type="match status" value="1"/>
</dbReference>
<dbReference type="GO" id="GO:0005975">
    <property type="term" value="P:carbohydrate metabolic process"/>
    <property type="evidence" value="ECO:0007669"/>
    <property type="project" value="InterPro"/>
</dbReference>
<keyword evidence="5" id="KW-0378">Hydrolase</keyword>
<dbReference type="PANTHER" id="PTHR42891:SF1">
    <property type="entry name" value="D-GLYCERO-BETA-D-MANNO-HEPTOSE-1,7-BISPHOSPHATE 7-PHOSPHATASE"/>
    <property type="match status" value="1"/>
</dbReference>
<evidence type="ECO:0000256" key="6">
    <source>
        <dbReference type="ARBA" id="ARBA00022833"/>
    </source>
</evidence>
<dbReference type="GO" id="GO:0005737">
    <property type="term" value="C:cytoplasm"/>
    <property type="evidence" value="ECO:0007669"/>
    <property type="project" value="UniProtKB-SubCell"/>
</dbReference>
<reference evidence="9 10" key="1">
    <citation type="submission" date="2015-11" db="EMBL/GenBank/DDBJ databases">
        <authorList>
            <person name="Varghese N."/>
        </authorList>
    </citation>
    <scope>NUCLEOTIDE SEQUENCE [LARGE SCALE GENOMIC DNA]</scope>
    <source>
        <strain evidence="9 10">JGI-24</strain>
    </source>
</reference>
<dbReference type="FunFam" id="3.40.50.1000:FF:000037">
    <property type="entry name" value="D,D-heptose 1,7-bisphosphate phosphatase"/>
    <property type="match status" value="1"/>
</dbReference>
<evidence type="ECO:0000256" key="3">
    <source>
        <dbReference type="ARBA" id="ARBA00022490"/>
    </source>
</evidence>
<evidence type="ECO:0000256" key="7">
    <source>
        <dbReference type="ARBA" id="ARBA00023277"/>
    </source>
</evidence>
<evidence type="ECO:0000256" key="2">
    <source>
        <dbReference type="ARBA" id="ARBA00005628"/>
    </source>
</evidence>
<keyword evidence="4" id="KW-0479">Metal-binding</keyword>
<dbReference type="RefSeq" id="WP_072150120.1">
    <property type="nucleotide sequence ID" value="NZ_CZVU01000022.1"/>
</dbReference>
<dbReference type="NCBIfam" id="TIGR01656">
    <property type="entry name" value="Histidinol-ppas"/>
    <property type="match status" value="1"/>
</dbReference>
<dbReference type="CDD" id="cd07503">
    <property type="entry name" value="HAD_HisB-N"/>
    <property type="match status" value="1"/>
</dbReference>
<dbReference type="NCBIfam" id="TIGR00213">
    <property type="entry name" value="GmhB_yaeD"/>
    <property type="match status" value="1"/>
</dbReference>
<proteinExistence type="inferred from homology"/>
<dbReference type="InterPro" id="IPR006543">
    <property type="entry name" value="Histidinol-phos"/>
</dbReference>
<organism evidence="9 10">
    <name type="scientific">Kryptobacter tengchongensis</name>
    <dbReference type="NCBI Taxonomy" id="1643429"/>
    <lineage>
        <taxon>Bacteria</taxon>
        <taxon>Pseudomonadati</taxon>
        <taxon>Candidatus Kryptoniota</taxon>
        <taxon>Candidatus Kryptobacter</taxon>
    </lineage>
</organism>
<keyword evidence="6" id="KW-0862">Zinc</keyword>
<comment type="subcellular location">
    <subcellularLocation>
        <location evidence="1">Cytoplasm</location>
    </subcellularLocation>
</comment>
<evidence type="ECO:0000256" key="8">
    <source>
        <dbReference type="ARBA" id="ARBA00031828"/>
    </source>
</evidence>
<dbReference type="InterPro" id="IPR004446">
    <property type="entry name" value="Heptose_bisP_phosphatase"/>
</dbReference>
<evidence type="ECO:0000313" key="9">
    <source>
        <dbReference type="EMBL" id="CUS99794.1"/>
    </source>
</evidence>
<dbReference type="Gene3D" id="3.40.50.1000">
    <property type="entry name" value="HAD superfamily/HAD-like"/>
    <property type="match status" value="1"/>
</dbReference>
<dbReference type="Proteomes" id="UP000243065">
    <property type="component" value="Unassembled WGS sequence"/>
</dbReference>
<dbReference type="InterPro" id="IPR006549">
    <property type="entry name" value="HAD-SF_hydro_IIIA"/>
</dbReference>
<keyword evidence="7" id="KW-0119">Carbohydrate metabolism</keyword>
<sequence>MNERNVAIFLDRDGTINEDLNFLSSPEQVVLIDGSAEAIREANKLGLKVIVFTNQSGIARGYFTEEDLHRIHKRLDELLAEKGARIDAYYYCPHHPTEGNGEYRVECECRKPKDGMLRRASREQNVDLKNSFVIGDRCIDIQAGKTAGAVTILVLTGYGKEEYEKCKGENFEPDFIAQNLKEAIDIVKRCLRENKSDLENNKKYISKE</sequence>
<dbReference type="EMBL" id="CZVU01000022">
    <property type="protein sequence ID" value="CUS99794.1"/>
    <property type="molecule type" value="Genomic_DNA"/>
</dbReference>
<dbReference type="OrthoDB" id="9801899at2"/>
<evidence type="ECO:0000256" key="5">
    <source>
        <dbReference type="ARBA" id="ARBA00022801"/>
    </source>
</evidence>
<dbReference type="PANTHER" id="PTHR42891">
    <property type="entry name" value="D-GLYCERO-BETA-D-MANNO-HEPTOSE-1,7-BISPHOSPHATE 7-PHOSPHATASE"/>
    <property type="match status" value="1"/>
</dbReference>
<keyword evidence="10" id="KW-1185">Reference proteome</keyword>
<evidence type="ECO:0000256" key="4">
    <source>
        <dbReference type="ARBA" id="ARBA00022723"/>
    </source>
</evidence>
<name>A0A656D6N6_KRYT1</name>
<dbReference type="InterPro" id="IPR023214">
    <property type="entry name" value="HAD_sf"/>
</dbReference>
<keyword evidence="3" id="KW-0963">Cytoplasm</keyword>
<dbReference type="AlphaFoldDB" id="A0A656D6N6"/>
<dbReference type="InterPro" id="IPR036412">
    <property type="entry name" value="HAD-like_sf"/>
</dbReference>
<evidence type="ECO:0000256" key="1">
    <source>
        <dbReference type="ARBA" id="ARBA00004496"/>
    </source>
</evidence>
<dbReference type="SUPFAM" id="SSF56784">
    <property type="entry name" value="HAD-like"/>
    <property type="match status" value="1"/>
</dbReference>